<accession>A0AAU2VGN6</accession>
<proteinExistence type="predicted"/>
<protein>
    <submittedName>
        <fullName evidence="1">Uncharacterized protein</fullName>
    </submittedName>
</protein>
<evidence type="ECO:0000313" key="1">
    <source>
        <dbReference type="EMBL" id="WTW66224.1"/>
    </source>
</evidence>
<gene>
    <name evidence="1" type="ORF">OG549_39515</name>
</gene>
<name>A0AAU2VGN6_9ACTN</name>
<dbReference type="AlphaFoldDB" id="A0AAU2VGN6"/>
<organism evidence="1">
    <name type="scientific">Streptomyces sp. NBC_00003</name>
    <dbReference type="NCBI Taxonomy" id="2903608"/>
    <lineage>
        <taxon>Bacteria</taxon>
        <taxon>Bacillati</taxon>
        <taxon>Actinomycetota</taxon>
        <taxon>Actinomycetes</taxon>
        <taxon>Kitasatosporales</taxon>
        <taxon>Streptomycetaceae</taxon>
        <taxon>Streptomyces</taxon>
    </lineage>
</organism>
<reference evidence="1" key="1">
    <citation type="submission" date="2022-10" db="EMBL/GenBank/DDBJ databases">
        <title>The complete genomes of actinobacterial strains from the NBC collection.</title>
        <authorList>
            <person name="Joergensen T.S."/>
            <person name="Alvarez Arevalo M."/>
            <person name="Sterndorff E.B."/>
            <person name="Faurdal D."/>
            <person name="Vuksanovic O."/>
            <person name="Mourched A.-S."/>
            <person name="Charusanti P."/>
            <person name="Shaw S."/>
            <person name="Blin K."/>
            <person name="Weber T."/>
        </authorList>
    </citation>
    <scope>NUCLEOTIDE SEQUENCE</scope>
    <source>
        <strain evidence="1">NBC_00003</strain>
    </source>
</reference>
<sequence length="110" mass="12698">MTLTDLRSGFRDDDQRRHVQAVIHDRLADDREPQECRYLMRFWWQLGMSYTEVSMDDLILNVGKSKLDVIEELIGAIRSSHSAIDAWIAATQQAFPVMQDRGWTALESDG</sequence>
<dbReference type="EMBL" id="CP108318">
    <property type="protein sequence ID" value="WTW66224.1"/>
    <property type="molecule type" value="Genomic_DNA"/>
</dbReference>